<proteinExistence type="predicted"/>
<evidence type="ECO:0000313" key="3">
    <source>
        <dbReference type="EMBL" id="MEK0253525.1"/>
    </source>
</evidence>
<dbReference type="EMBL" id="JAHPRE010000020">
    <property type="protein sequence ID" value="MCU4396592.1"/>
    <property type="molecule type" value="Genomic_DNA"/>
</dbReference>
<protein>
    <recommendedName>
        <fullName evidence="6">Lipoprotein</fullName>
    </recommendedName>
</protein>
<dbReference type="RefSeq" id="WP_039048068.1">
    <property type="nucleotide sequence ID" value="NZ_CABFLT010000047.1"/>
</dbReference>
<evidence type="ECO:0000256" key="1">
    <source>
        <dbReference type="SAM" id="SignalP"/>
    </source>
</evidence>
<feature type="chain" id="PRO_5043577182" description="Lipoprotein" evidence="1">
    <location>
        <begin position="23"/>
        <end position="152"/>
    </location>
</feature>
<reference evidence="3 5" key="2">
    <citation type="submission" date="2024-03" db="EMBL/GenBank/DDBJ databases">
        <title>Cross-transmission of Acinetobacter junii carrying blaOXA-58 in a neonatal intensive care unit.</title>
        <authorList>
            <person name="Bour M."/>
            <person name="Potron A."/>
            <person name="Lecointe D."/>
        </authorList>
    </citation>
    <scope>NUCLEOTIDE SEQUENCE [LARGE SCALE GENOMIC DNA]</scope>
    <source>
        <strain evidence="3 5">21A3096 case 1</strain>
    </source>
</reference>
<keyword evidence="5" id="KW-1185">Reference proteome</keyword>
<dbReference type="AlphaFoldDB" id="A0AAW5RCY5"/>
<keyword evidence="1" id="KW-0732">Signal</keyword>
<evidence type="ECO:0000313" key="2">
    <source>
        <dbReference type="EMBL" id="MCU4396592.1"/>
    </source>
</evidence>
<dbReference type="Proteomes" id="UP001498501">
    <property type="component" value="Unassembled WGS sequence"/>
</dbReference>
<feature type="signal peptide" evidence="1">
    <location>
        <begin position="1"/>
        <end position="22"/>
    </location>
</feature>
<dbReference type="EMBL" id="JBBMLE010000065">
    <property type="protein sequence ID" value="MEK0253525.1"/>
    <property type="molecule type" value="Genomic_DNA"/>
</dbReference>
<organism evidence="2 4">
    <name type="scientific">Acinetobacter junii</name>
    <dbReference type="NCBI Taxonomy" id="40215"/>
    <lineage>
        <taxon>Bacteria</taxon>
        <taxon>Pseudomonadati</taxon>
        <taxon>Pseudomonadota</taxon>
        <taxon>Gammaproteobacteria</taxon>
        <taxon>Moraxellales</taxon>
        <taxon>Moraxellaceae</taxon>
        <taxon>Acinetobacter</taxon>
    </lineage>
</organism>
<reference evidence="2" key="1">
    <citation type="submission" date="2021-06" db="EMBL/GenBank/DDBJ databases">
        <title>Propagation of a rapidly emergent carbapenem-resistant Acinetobacter baumannii lineage by various extra-hospital transmission networks.</title>
        <authorList>
            <person name="Calix J."/>
        </authorList>
    </citation>
    <scope>NUCLEOTIDE SEQUENCE</scope>
    <source>
        <strain evidence="2">WU_MDCI_Aw63</strain>
    </source>
</reference>
<evidence type="ECO:0008006" key="6">
    <source>
        <dbReference type="Google" id="ProtNLM"/>
    </source>
</evidence>
<evidence type="ECO:0000313" key="5">
    <source>
        <dbReference type="Proteomes" id="UP001498501"/>
    </source>
</evidence>
<accession>A0AAW5RCY5</accession>
<sequence length="152" mass="17677">MRNILLVLSILPSILITNQAFAIDEKYRHQLEQSGCTQLSELQGCDIRKSKQENIKAGFVENNTQDALEGKRSIEPQWIAERTDGKILARIKIDDKERVWVNDYRVIAIKKKGQLTFRQGKINYTIFTDQEKGSESFWYDHYSKDKGKIVLQ</sequence>
<comment type="caution">
    <text evidence="2">The sequence shown here is derived from an EMBL/GenBank/DDBJ whole genome shotgun (WGS) entry which is preliminary data.</text>
</comment>
<name>A0AAW5RCY5_ACIJU</name>
<evidence type="ECO:0000313" key="4">
    <source>
        <dbReference type="Proteomes" id="UP001208534"/>
    </source>
</evidence>
<gene>
    <name evidence="2" type="ORF">KTH64_06345</name>
    <name evidence="3" type="ORF">WM018_13715</name>
</gene>
<dbReference type="Proteomes" id="UP001208534">
    <property type="component" value="Unassembled WGS sequence"/>
</dbReference>